<organism evidence="2 3">
    <name type="scientific">Paractinoplanes lichenicola</name>
    <dbReference type="NCBI Taxonomy" id="2802976"/>
    <lineage>
        <taxon>Bacteria</taxon>
        <taxon>Bacillati</taxon>
        <taxon>Actinomycetota</taxon>
        <taxon>Actinomycetes</taxon>
        <taxon>Micromonosporales</taxon>
        <taxon>Micromonosporaceae</taxon>
        <taxon>Paractinoplanes</taxon>
    </lineage>
</organism>
<dbReference type="RefSeq" id="WP_202995320.1">
    <property type="nucleotide sequence ID" value="NZ_JAENHO010000009.1"/>
</dbReference>
<evidence type="ECO:0000256" key="1">
    <source>
        <dbReference type="SAM" id="Phobius"/>
    </source>
</evidence>
<keyword evidence="1" id="KW-0472">Membrane</keyword>
<gene>
    <name evidence="2" type="ORF">JKJ07_30520</name>
</gene>
<protein>
    <submittedName>
        <fullName evidence="2">Uncharacterized protein</fullName>
    </submittedName>
</protein>
<accession>A0ABS1VW24</accession>
<dbReference type="Proteomes" id="UP000598996">
    <property type="component" value="Unassembled WGS sequence"/>
</dbReference>
<evidence type="ECO:0000313" key="2">
    <source>
        <dbReference type="EMBL" id="MBL7258655.1"/>
    </source>
</evidence>
<reference evidence="2 3" key="1">
    <citation type="submission" date="2021-01" db="EMBL/GenBank/DDBJ databases">
        <title>Actinoplanes sp. nov. LDG1-01 isolated from lichen.</title>
        <authorList>
            <person name="Saeng-In P."/>
            <person name="Phongsopitanun W."/>
            <person name="Kanchanasin P."/>
            <person name="Yuki M."/>
            <person name="Kudo T."/>
            <person name="Ohkuma M."/>
            <person name="Tanasupawat S."/>
        </authorList>
    </citation>
    <scope>NUCLEOTIDE SEQUENCE [LARGE SCALE GENOMIC DNA]</scope>
    <source>
        <strain evidence="2 3">LDG1-01</strain>
    </source>
</reference>
<sequence length="90" mass="9587">MISPQGQHQTYLHGFADRVNNDLATARRPMPARQLFAGIVLFAALVLGCVGFGGAMQTASLYCHDVGKRTCLGLIVNDLTGQPMPARSGD</sequence>
<keyword evidence="3" id="KW-1185">Reference proteome</keyword>
<keyword evidence="1" id="KW-1133">Transmembrane helix</keyword>
<comment type="caution">
    <text evidence="2">The sequence shown here is derived from an EMBL/GenBank/DDBJ whole genome shotgun (WGS) entry which is preliminary data.</text>
</comment>
<feature type="transmembrane region" description="Helical" evidence="1">
    <location>
        <begin position="35"/>
        <end position="56"/>
    </location>
</feature>
<proteinExistence type="predicted"/>
<dbReference type="EMBL" id="JAENHO010000009">
    <property type="protein sequence ID" value="MBL7258655.1"/>
    <property type="molecule type" value="Genomic_DNA"/>
</dbReference>
<keyword evidence="1" id="KW-0812">Transmembrane</keyword>
<evidence type="ECO:0000313" key="3">
    <source>
        <dbReference type="Proteomes" id="UP000598996"/>
    </source>
</evidence>
<name>A0ABS1VW24_9ACTN</name>